<sequence length="175" mass="18306">MSGLPCVGALSLMLYLLFLDYYCKPYHATLGSRSIKTGGTAADNRSPLSLGTTGAATGVSSPSAALSLACRLAYSGQSRGVGGWWEGENAATAPGRLLSPTPSSPPKKMLESIVKLWRSRACIVLLLPLSLSPISQPAFGPFLPASAVVAGWLARGLCFVSAGRRQDQHGTKTKR</sequence>
<dbReference type="EMBL" id="JAGTJR010000005">
    <property type="protein sequence ID" value="KAH7060406.1"/>
    <property type="molecule type" value="Genomic_DNA"/>
</dbReference>
<evidence type="ECO:0000313" key="2">
    <source>
        <dbReference type="EMBL" id="KAH7060406.1"/>
    </source>
</evidence>
<feature type="signal peptide" evidence="1">
    <location>
        <begin position="1"/>
        <end position="28"/>
    </location>
</feature>
<feature type="chain" id="PRO_5046146084" evidence="1">
    <location>
        <begin position="29"/>
        <end position="175"/>
    </location>
</feature>
<proteinExistence type="predicted"/>
<organism evidence="2 3">
    <name type="scientific">Macrophomina phaseolina</name>
    <dbReference type="NCBI Taxonomy" id="35725"/>
    <lineage>
        <taxon>Eukaryota</taxon>
        <taxon>Fungi</taxon>
        <taxon>Dikarya</taxon>
        <taxon>Ascomycota</taxon>
        <taxon>Pezizomycotina</taxon>
        <taxon>Dothideomycetes</taxon>
        <taxon>Dothideomycetes incertae sedis</taxon>
        <taxon>Botryosphaeriales</taxon>
        <taxon>Botryosphaeriaceae</taxon>
        <taxon>Macrophomina</taxon>
    </lineage>
</organism>
<accession>A0ABQ8GL75</accession>
<evidence type="ECO:0000313" key="3">
    <source>
        <dbReference type="Proteomes" id="UP000774617"/>
    </source>
</evidence>
<evidence type="ECO:0000256" key="1">
    <source>
        <dbReference type="SAM" id="SignalP"/>
    </source>
</evidence>
<comment type="caution">
    <text evidence="2">The sequence shown here is derived from an EMBL/GenBank/DDBJ whole genome shotgun (WGS) entry which is preliminary data.</text>
</comment>
<reference evidence="2 3" key="1">
    <citation type="journal article" date="2021" name="Nat. Commun.">
        <title>Genetic determinants of endophytism in the Arabidopsis root mycobiome.</title>
        <authorList>
            <person name="Mesny F."/>
            <person name="Miyauchi S."/>
            <person name="Thiergart T."/>
            <person name="Pickel B."/>
            <person name="Atanasova L."/>
            <person name="Karlsson M."/>
            <person name="Huettel B."/>
            <person name="Barry K.W."/>
            <person name="Haridas S."/>
            <person name="Chen C."/>
            <person name="Bauer D."/>
            <person name="Andreopoulos W."/>
            <person name="Pangilinan J."/>
            <person name="LaButti K."/>
            <person name="Riley R."/>
            <person name="Lipzen A."/>
            <person name="Clum A."/>
            <person name="Drula E."/>
            <person name="Henrissat B."/>
            <person name="Kohler A."/>
            <person name="Grigoriev I.V."/>
            <person name="Martin F.M."/>
            <person name="Hacquard S."/>
        </authorList>
    </citation>
    <scope>NUCLEOTIDE SEQUENCE [LARGE SCALE GENOMIC DNA]</scope>
    <source>
        <strain evidence="2 3">MPI-SDFR-AT-0080</strain>
    </source>
</reference>
<dbReference type="Proteomes" id="UP000774617">
    <property type="component" value="Unassembled WGS sequence"/>
</dbReference>
<keyword evidence="3" id="KW-1185">Reference proteome</keyword>
<name>A0ABQ8GL75_9PEZI</name>
<protein>
    <submittedName>
        <fullName evidence="2">Uncharacterized protein</fullName>
    </submittedName>
</protein>
<gene>
    <name evidence="2" type="ORF">B0J12DRAFT_331103</name>
</gene>
<keyword evidence="1" id="KW-0732">Signal</keyword>